<feature type="chain" id="PRO_5011742469" evidence="1">
    <location>
        <begin position="26"/>
        <end position="272"/>
    </location>
</feature>
<sequence>MAGRLAAGAIRGCVVAMMLAGGAAAAGERASVSLAAGWAEGAGLRMSGLSFELAPGWKTYWRAPGEAGVPPMFDWSASRNLASISVEWPAPQIFDTYGMTTLGYADAVTLPLRVRAADPSAPVALRLTLDYGVCSDICVLEQAVVALDIAPDAPAAGVARVRGGMARAPLTPEEAGMTGATCVLEGAGEMREFAATLTFDTPWRSAPIVVVEGPPDVWFAPAAVRAEGGVLHVRAEAQALDGAGWISRDDLRLTVLGEAATVDVPGCAGERG</sequence>
<reference evidence="3 4" key="1">
    <citation type="submission" date="2016-10" db="EMBL/GenBank/DDBJ databases">
        <authorList>
            <person name="de Groot N.N."/>
        </authorList>
    </citation>
    <scope>NUCLEOTIDE SEQUENCE [LARGE SCALE GENOMIC DNA]</scope>
    <source>
        <strain evidence="3 4">DSM 15345</strain>
    </source>
</reference>
<dbReference type="EMBL" id="FNQM01000001">
    <property type="protein sequence ID" value="SDZ82088.1"/>
    <property type="molecule type" value="Genomic_DNA"/>
</dbReference>
<evidence type="ECO:0000313" key="3">
    <source>
        <dbReference type="EMBL" id="SDZ82088.1"/>
    </source>
</evidence>
<dbReference type="InterPro" id="IPR028250">
    <property type="entry name" value="DsbDN"/>
</dbReference>
<protein>
    <submittedName>
        <fullName evidence="3">Thiol-disulfide interchange protein, contains DsbC and DsbD domains</fullName>
    </submittedName>
</protein>
<feature type="domain" description="Thiol:disulfide interchange protein DsbD N-terminal" evidence="2">
    <location>
        <begin position="48"/>
        <end position="144"/>
    </location>
</feature>
<proteinExistence type="predicted"/>
<evidence type="ECO:0000259" key="2">
    <source>
        <dbReference type="Pfam" id="PF11412"/>
    </source>
</evidence>
<dbReference type="Pfam" id="PF11412">
    <property type="entry name" value="DsbD_N"/>
    <property type="match status" value="1"/>
</dbReference>
<name>A0A1H3W728_9RHOB</name>
<dbReference type="RefSeq" id="WP_175478722.1">
    <property type="nucleotide sequence ID" value="NZ_FNQM01000001.1"/>
</dbReference>
<evidence type="ECO:0000313" key="4">
    <source>
        <dbReference type="Proteomes" id="UP000198703"/>
    </source>
</evidence>
<accession>A0A1H3W728</accession>
<keyword evidence="1" id="KW-0732">Signal</keyword>
<dbReference type="AlphaFoldDB" id="A0A1H3W728"/>
<organism evidence="3 4">
    <name type="scientific">Rubrimonas cliftonensis</name>
    <dbReference type="NCBI Taxonomy" id="89524"/>
    <lineage>
        <taxon>Bacteria</taxon>
        <taxon>Pseudomonadati</taxon>
        <taxon>Pseudomonadota</taxon>
        <taxon>Alphaproteobacteria</taxon>
        <taxon>Rhodobacterales</taxon>
        <taxon>Paracoccaceae</taxon>
        <taxon>Rubrimonas</taxon>
    </lineage>
</organism>
<evidence type="ECO:0000256" key="1">
    <source>
        <dbReference type="SAM" id="SignalP"/>
    </source>
</evidence>
<dbReference type="Proteomes" id="UP000198703">
    <property type="component" value="Unassembled WGS sequence"/>
</dbReference>
<gene>
    <name evidence="3" type="ORF">SAMN05444370_101517</name>
</gene>
<feature type="signal peptide" evidence="1">
    <location>
        <begin position="1"/>
        <end position="25"/>
    </location>
</feature>
<keyword evidence="4" id="KW-1185">Reference proteome</keyword>
<dbReference type="STRING" id="89524.SAMN05444370_101517"/>